<feature type="region of interest" description="Disordered" evidence="1">
    <location>
        <begin position="1"/>
        <end position="46"/>
    </location>
</feature>
<feature type="compositionally biased region" description="Basic and acidic residues" evidence="1">
    <location>
        <begin position="263"/>
        <end position="274"/>
    </location>
</feature>
<feature type="compositionally biased region" description="Polar residues" evidence="1">
    <location>
        <begin position="160"/>
        <end position="169"/>
    </location>
</feature>
<evidence type="ECO:0000313" key="2">
    <source>
        <dbReference type="EMBL" id="KAL0578465.1"/>
    </source>
</evidence>
<accession>A0ABR3FTE8</accession>
<feature type="compositionally biased region" description="Basic residues" evidence="1">
    <location>
        <begin position="454"/>
        <end position="463"/>
    </location>
</feature>
<feature type="compositionally biased region" description="Polar residues" evidence="1">
    <location>
        <begin position="409"/>
        <end position="444"/>
    </location>
</feature>
<sequence length="837" mass="90406">MSAFSPRHESSSRSWWSIPKSTSNPSFHSEKSSSRDPSSKNSGGSKFNTIASVASVIGLSKSKKHPSLTIQSPPPAILTAKPHGEPSHSSYATPVYTNRPPSKSVSSTKSRVESIEPKTPSDPRDSGSRRHSLLTLSDSDPFAARNFVSLPSPEDPNRLSAYSGSSIPDYSQPRKLEGHHQIQFNRSSYASSSSQPNSNYAEDISVSSGPSWVTDLPHHPLKRKPNGNHLSGDHLHEPAWDDFLDPTGMSNILKSSSSTTLTDKNRLSHPDPAHSRSNRPPMRARGMTVGTVAHRANLLQDEKELKPTSPPVPPPSSFSQRDPTSPSSPRVVVRQPSIQRMGLPATAPPSQKLPAPPRANPSTEERPTSSRRPHRDSASSILSSLSRDTGMNNQHYVPRSKARERVLMPSQTQEDGLSPKSSSQSLKRAVSQQSLKSAPSTSKTDPLAVDKAPRKQRSFHHPRIPLPPMPTPLRHAGSFTNGDGSQVVEAKRDSTSGPSTPVRKRLFSGSSMRRPSTSTSIAPEDDNRSIFSIPIETERTQRKSSTPAHPNGTSTQPLQVSSFWDEGDVPSSPQASVMDYTPKQIMSPAEMLKLEASVQEDMDVSRSRTFSITSATSLTSESEYEYAQSIASVASQSLLGSSSLRPSQPGSSATRSHSMVVNGDDVAKDIKVHARGARPSTSQGTTSVPSGSNGSHPFGSAALPSPPAEFVSLPPPPRPRRTTTSSSAASNQSVDMPPSMVALPPPPRSKSVRSTTSASSGRSASTTTPPVSATLKRSIMKKPSFLHIDDEVPKHVRTAKVPEPQQHHSRNKEKVFKHEDSFLDFARDSLDTLRSDD</sequence>
<dbReference type="EMBL" id="JBAHYK010000097">
    <property type="protein sequence ID" value="KAL0578465.1"/>
    <property type="molecule type" value="Genomic_DNA"/>
</dbReference>
<feature type="compositionally biased region" description="Basic and acidic residues" evidence="1">
    <location>
        <begin position="28"/>
        <end position="38"/>
    </location>
</feature>
<evidence type="ECO:0000313" key="3">
    <source>
        <dbReference type="Proteomes" id="UP001465976"/>
    </source>
</evidence>
<feature type="compositionally biased region" description="Low complexity" evidence="1">
    <location>
        <begin position="640"/>
        <end position="652"/>
    </location>
</feature>
<feature type="compositionally biased region" description="Basic and acidic residues" evidence="1">
    <location>
        <begin position="110"/>
        <end position="128"/>
    </location>
</feature>
<feature type="region of interest" description="Disordered" evidence="1">
    <location>
        <begin position="62"/>
        <end position="577"/>
    </location>
</feature>
<name>A0ABR3FTE8_9AGAR</name>
<evidence type="ECO:0000256" key="1">
    <source>
        <dbReference type="SAM" id="MobiDB-lite"/>
    </source>
</evidence>
<feature type="compositionally biased region" description="Polar residues" evidence="1">
    <location>
        <begin position="508"/>
        <end position="521"/>
    </location>
</feature>
<feature type="compositionally biased region" description="Low complexity" evidence="1">
    <location>
        <begin position="187"/>
        <end position="201"/>
    </location>
</feature>
<comment type="caution">
    <text evidence="2">The sequence shown here is derived from an EMBL/GenBank/DDBJ whole genome shotgun (WGS) entry which is preliminary data.</text>
</comment>
<dbReference type="Proteomes" id="UP001465976">
    <property type="component" value="Unassembled WGS sequence"/>
</dbReference>
<reference evidence="2 3" key="1">
    <citation type="submission" date="2024-02" db="EMBL/GenBank/DDBJ databases">
        <title>A draft genome for the cacao thread blight pathogen Marasmius crinis-equi.</title>
        <authorList>
            <person name="Cohen S.P."/>
            <person name="Baruah I.K."/>
            <person name="Amoako-Attah I."/>
            <person name="Bukari Y."/>
            <person name="Meinhardt L.W."/>
            <person name="Bailey B.A."/>
        </authorList>
    </citation>
    <scope>NUCLEOTIDE SEQUENCE [LARGE SCALE GENOMIC DNA]</scope>
    <source>
        <strain evidence="2 3">GH-76</strain>
    </source>
</reference>
<feature type="region of interest" description="Disordered" evidence="1">
    <location>
        <begin position="640"/>
        <end position="773"/>
    </location>
</feature>
<gene>
    <name evidence="2" type="ORF">V5O48_003514</name>
</gene>
<organism evidence="2 3">
    <name type="scientific">Marasmius crinis-equi</name>
    <dbReference type="NCBI Taxonomy" id="585013"/>
    <lineage>
        <taxon>Eukaryota</taxon>
        <taxon>Fungi</taxon>
        <taxon>Dikarya</taxon>
        <taxon>Basidiomycota</taxon>
        <taxon>Agaricomycotina</taxon>
        <taxon>Agaricomycetes</taxon>
        <taxon>Agaricomycetidae</taxon>
        <taxon>Agaricales</taxon>
        <taxon>Marasmiineae</taxon>
        <taxon>Marasmiaceae</taxon>
        <taxon>Marasmius</taxon>
    </lineage>
</organism>
<feature type="compositionally biased region" description="Polar residues" evidence="1">
    <location>
        <begin position="679"/>
        <end position="695"/>
    </location>
</feature>
<keyword evidence="3" id="KW-1185">Reference proteome</keyword>
<feature type="compositionally biased region" description="Low complexity" evidence="1">
    <location>
        <begin position="752"/>
        <end position="773"/>
    </location>
</feature>
<feature type="compositionally biased region" description="Polar residues" evidence="1">
    <location>
        <begin position="87"/>
        <end position="109"/>
    </location>
</feature>
<feature type="compositionally biased region" description="Low complexity" evidence="1">
    <location>
        <begin position="12"/>
        <end position="23"/>
    </location>
</feature>
<feature type="compositionally biased region" description="Basic and acidic residues" evidence="1">
    <location>
        <begin position="1"/>
        <end position="11"/>
    </location>
</feature>
<protein>
    <submittedName>
        <fullName evidence="2">Uncharacterized protein</fullName>
    </submittedName>
</protein>
<feature type="compositionally biased region" description="Polar residues" evidence="1">
    <location>
        <begin position="543"/>
        <end position="562"/>
    </location>
</feature>
<proteinExistence type="predicted"/>